<dbReference type="PROSITE" id="PS51050">
    <property type="entry name" value="ZF_CW"/>
    <property type="match status" value="1"/>
</dbReference>
<name>A0A9W7AR19_9STRA</name>
<dbReference type="Proteomes" id="UP001165082">
    <property type="component" value="Unassembled WGS sequence"/>
</dbReference>
<comment type="caution">
    <text evidence="5">The sequence shown here is derived from an EMBL/GenBank/DDBJ whole genome shotgun (WGS) entry which is preliminary data.</text>
</comment>
<evidence type="ECO:0000256" key="1">
    <source>
        <dbReference type="ARBA" id="ARBA00022723"/>
    </source>
</evidence>
<evidence type="ECO:0000256" key="2">
    <source>
        <dbReference type="ARBA" id="ARBA00022771"/>
    </source>
</evidence>
<accession>A0A9W7AR19</accession>
<dbReference type="AlphaFoldDB" id="A0A9W7AR19"/>
<keyword evidence="2" id="KW-0863">Zinc-finger</keyword>
<protein>
    <recommendedName>
        <fullName evidence="4">CW-type domain-containing protein</fullName>
    </recommendedName>
</protein>
<organism evidence="5 6">
    <name type="scientific">Triparma retinervis</name>
    <dbReference type="NCBI Taxonomy" id="2557542"/>
    <lineage>
        <taxon>Eukaryota</taxon>
        <taxon>Sar</taxon>
        <taxon>Stramenopiles</taxon>
        <taxon>Ochrophyta</taxon>
        <taxon>Bolidophyceae</taxon>
        <taxon>Parmales</taxon>
        <taxon>Triparmaceae</taxon>
        <taxon>Triparma</taxon>
    </lineage>
</organism>
<evidence type="ECO:0000313" key="5">
    <source>
        <dbReference type="EMBL" id="GMH72370.1"/>
    </source>
</evidence>
<evidence type="ECO:0000259" key="4">
    <source>
        <dbReference type="PROSITE" id="PS51050"/>
    </source>
</evidence>
<reference evidence="5" key="1">
    <citation type="submission" date="2022-07" db="EMBL/GenBank/DDBJ databases">
        <title>Genome analysis of Parmales, a sister group of diatoms, reveals the evolutionary specialization of diatoms from phago-mixotrophs to photoautotrophs.</title>
        <authorList>
            <person name="Ban H."/>
            <person name="Sato S."/>
            <person name="Yoshikawa S."/>
            <person name="Kazumasa Y."/>
            <person name="Nakamura Y."/>
            <person name="Ichinomiya M."/>
            <person name="Saitoh K."/>
            <person name="Sato N."/>
            <person name="Blanc-Mathieu R."/>
            <person name="Endo H."/>
            <person name="Kuwata A."/>
            <person name="Ogata H."/>
        </authorList>
    </citation>
    <scope>NUCLEOTIDE SEQUENCE</scope>
</reference>
<dbReference type="InterPro" id="IPR011124">
    <property type="entry name" value="Znf_CW"/>
</dbReference>
<dbReference type="OrthoDB" id="757982at2759"/>
<sequence length="40" mass="4568">MSEENWIGCDLCTKWRIVPEGCVALNDEGKKLSGDEDWHC</sequence>
<dbReference type="EMBL" id="BRXZ01002892">
    <property type="protein sequence ID" value="GMH72370.1"/>
    <property type="molecule type" value="Genomic_DNA"/>
</dbReference>
<feature type="domain" description="CW-type" evidence="4">
    <location>
        <begin position="1"/>
        <end position="40"/>
    </location>
</feature>
<dbReference type="Gene3D" id="3.30.40.100">
    <property type="match status" value="1"/>
</dbReference>
<evidence type="ECO:0000313" key="6">
    <source>
        <dbReference type="Proteomes" id="UP001165082"/>
    </source>
</evidence>
<proteinExistence type="predicted"/>
<gene>
    <name evidence="5" type="ORF">TrRE_jg7317</name>
</gene>
<evidence type="ECO:0000256" key="3">
    <source>
        <dbReference type="ARBA" id="ARBA00022833"/>
    </source>
</evidence>
<dbReference type="GO" id="GO:0008270">
    <property type="term" value="F:zinc ion binding"/>
    <property type="evidence" value="ECO:0007669"/>
    <property type="project" value="UniProtKB-KW"/>
</dbReference>
<feature type="non-terminal residue" evidence="5">
    <location>
        <position position="1"/>
    </location>
</feature>
<dbReference type="Pfam" id="PF07496">
    <property type="entry name" value="zf-CW"/>
    <property type="match status" value="1"/>
</dbReference>
<keyword evidence="6" id="KW-1185">Reference proteome</keyword>
<keyword evidence="3" id="KW-0862">Zinc</keyword>
<keyword evidence="1" id="KW-0479">Metal-binding</keyword>